<dbReference type="PANTHER" id="PTHR22933:SF43">
    <property type="entry name" value="LP10131P"/>
    <property type="match status" value="1"/>
</dbReference>
<evidence type="ECO:0000313" key="4">
    <source>
        <dbReference type="EMBL" id="KAK5645100.1"/>
    </source>
</evidence>
<feature type="region of interest" description="Disordered" evidence="1">
    <location>
        <begin position="319"/>
        <end position="354"/>
    </location>
</feature>
<reference evidence="4 5" key="1">
    <citation type="journal article" date="2024" name="Insects">
        <title>An Improved Chromosome-Level Genome Assembly of the Firefly Pyrocoelia pectoralis.</title>
        <authorList>
            <person name="Fu X."/>
            <person name="Meyer-Rochow V.B."/>
            <person name="Ballantyne L."/>
            <person name="Zhu X."/>
        </authorList>
    </citation>
    <scope>NUCLEOTIDE SEQUENCE [LARGE SCALE GENOMIC DNA]</scope>
    <source>
        <strain evidence="4">XCY_ONT2</strain>
    </source>
</reference>
<name>A0AAN7VAM6_9COLE</name>
<accession>A0AAN7VAM6</accession>
<feature type="chain" id="PRO_5043032521" description="Chitin-binding type-2 domain-containing protein" evidence="2">
    <location>
        <begin position="23"/>
        <end position="1162"/>
    </location>
</feature>
<dbReference type="PROSITE" id="PS50940">
    <property type="entry name" value="CHIT_BIND_II"/>
    <property type="match status" value="2"/>
</dbReference>
<evidence type="ECO:0000313" key="5">
    <source>
        <dbReference type="Proteomes" id="UP001329430"/>
    </source>
</evidence>
<feature type="compositionally biased region" description="Polar residues" evidence="1">
    <location>
        <begin position="338"/>
        <end position="354"/>
    </location>
</feature>
<dbReference type="Gene3D" id="2.170.140.10">
    <property type="entry name" value="Chitin binding domain"/>
    <property type="match status" value="1"/>
</dbReference>
<dbReference type="GO" id="GO:0008061">
    <property type="term" value="F:chitin binding"/>
    <property type="evidence" value="ECO:0007669"/>
    <property type="project" value="InterPro"/>
</dbReference>
<dbReference type="SUPFAM" id="SSF57625">
    <property type="entry name" value="Invertebrate chitin-binding proteins"/>
    <property type="match status" value="2"/>
</dbReference>
<gene>
    <name evidence="4" type="ORF">RI129_006400</name>
</gene>
<feature type="signal peptide" evidence="2">
    <location>
        <begin position="1"/>
        <end position="22"/>
    </location>
</feature>
<evidence type="ECO:0000259" key="3">
    <source>
        <dbReference type="PROSITE" id="PS50940"/>
    </source>
</evidence>
<comment type="caution">
    <text evidence="4">The sequence shown here is derived from an EMBL/GenBank/DDBJ whole genome shotgun (WGS) entry which is preliminary data.</text>
</comment>
<dbReference type="InterPro" id="IPR052976">
    <property type="entry name" value="Scoloptoxin-like"/>
</dbReference>
<dbReference type="GO" id="GO:0005576">
    <property type="term" value="C:extracellular region"/>
    <property type="evidence" value="ECO:0007669"/>
    <property type="project" value="InterPro"/>
</dbReference>
<dbReference type="AlphaFoldDB" id="A0AAN7VAM6"/>
<dbReference type="Proteomes" id="UP001329430">
    <property type="component" value="Chromosome 4"/>
</dbReference>
<evidence type="ECO:0000256" key="2">
    <source>
        <dbReference type="SAM" id="SignalP"/>
    </source>
</evidence>
<feature type="domain" description="Chitin-binding type-2" evidence="3">
    <location>
        <begin position="1100"/>
        <end position="1162"/>
    </location>
</feature>
<keyword evidence="2" id="KW-0732">Signal</keyword>
<proteinExistence type="predicted"/>
<feature type="compositionally biased region" description="Low complexity" evidence="1">
    <location>
        <begin position="135"/>
        <end position="144"/>
    </location>
</feature>
<dbReference type="EMBL" id="JAVRBK010000004">
    <property type="protein sequence ID" value="KAK5645100.1"/>
    <property type="molecule type" value="Genomic_DNA"/>
</dbReference>
<dbReference type="SMART" id="SM00494">
    <property type="entry name" value="ChtBD2"/>
    <property type="match status" value="2"/>
</dbReference>
<feature type="domain" description="Chitin-binding type-2" evidence="3">
    <location>
        <begin position="37"/>
        <end position="100"/>
    </location>
</feature>
<organism evidence="4 5">
    <name type="scientific">Pyrocoelia pectoralis</name>
    <dbReference type="NCBI Taxonomy" id="417401"/>
    <lineage>
        <taxon>Eukaryota</taxon>
        <taxon>Metazoa</taxon>
        <taxon>Ecdysozoa</taxon>
        <taxon>Arthropoda</taxon>
        <taxon>Hexapoda</taxon>
        <taxon>Insecta</taxon>
        <taxon>Pterygota</taxon>
        <taxon>Neoptera</taxon>
        <taxon>Endopterygota</taxon>
        <taxon>Coleoptera</taxon>
        <taxon>Polyphaga</taxon>
        <taxon>Elateriformia</taxon>
        <taxon>Elateroidea</taxon>
        <taxon>Lampyridae</taxon>
        <taxon>Lampyrinae</taxon>
        <taxon>Pyrocoelia</taxon>
    </lineage>
</organism>
<keyword evidence="5" id="KW-1185">Reference proteome</keyword>
<feature type="region of interest" description="Disordered" evidence="1">
    <location>
        <begin position="116"/>
        <end position="144"/>
    </location>
</feature>
<evidence type="ECO:0000256" key="1">
    <source>
        <dbReference type="SAM" id="MobiDB-lite"/>
    </source>
</evidence>
<sequence>MKRKMQGLLWLFLLEFALMVMSLEPGFLDFDNLPDTNFSCVGKVIGGYYADLETNCQMFHVCTIGQLDEPMDIRFLCLNGTVFDQETRVCERIDEVDCSKSEQFYSLNLELYGNTQPPILEESPEVEYPSDSRKTSTTVPPTSSTATSTFAPFFLNTPPTTTNRDISKIITSHHFPVNAPDIRFNPEEINISLKAGAPPDITRSQVPISYQQQSFSEKNTRVTVTTHTTIYKSEKQNRAPILSTTHPPVQSFTEKAETTLTPKSVVSYGLTHNKGSASNPTEITYGFSYPQTEESVEYHTEVPPHPYQYQLNINNFRPSAQAHPYHSSYRNSNKRQSKSNFPATTYRNHPAFTSSPKVPVVHRYQSQTEKPPNLQLPLPLLPTLPPLTFSSPSPFRHHIETKRYTKDHQSAPRIIISASASVSDNNGRRLNYSLGTIGASHFLGSSPASYDDYKEEDVILDPFYHDVPKLKQTRRKRNIVDNDDVIRDEQEAADLLRYLFNWYKKREKTKPVSIPISAEDITNINHQLAPLADTETTSSSEINYNEMFRRILNTTINGIDTSTTAPLDNNGYKNETSNTTMNNTDELRLTSKNHTRRSGLLQDVDYSGDLQYSQNVSNEIQLVKEIDNTTDYLDEYFNEENATVLQHLGNNQNISNDEYLEEFRKNVTTTLTTDIPVESTTVKNVTTVPVSDYYYYSENDDYYDYLNPAVESEAKNTTENTILITTTEQPMNVSDYFELYGNDTLYEDLESEGTTTVSPDVGVTMLPIPTIVEEAENSTEESKTRDQEKYSYAKENVIDLTNEKKHTDKFETVEKEVYPEPVREVTKSEEFPMFTISDYVDDNYEALTYPIHQQMNGTSGGLTTTPQYDSLTSNFKEIEPSTELEKVVIIDLPKSASEPSVTVQTDLPTTLSPETTIVTEGAIQFSTDTVSTEIITEATRVTSVSSTATDATSEVVRYVTTEMKEDAKPNRFDYSSRHRFDSINRKRGRGRFNFQTEPEPVLNTVNDTMNNTESSSISYFTNETSTAATIPKLKTTTIATERKVETTLDFKTETPITDAPLLKSANPTKAKYSRIILSTTPLTKVIRVDLKNDLNQLRYSFNCFNKNLHRFYSDPRDCRLFHYCTLGYTKNQLVDMKFVCDLGTYYDEEKFICTKEKPARCP</sequence>
<dbReference type="InterPro" id="IPR002557">
    <property type="entry name" value="Chitin-bd_dom"/>
</dbReference>
<dbReference type="PANTHER" id="PTHR22933">
    <property type="entry name" value="FI18007P1-RELATED"/>
    <property type="match status" value="1"/>
</dbReference>
<dbReference type="Pfam" id="PF01607">
    <property type="entry name" value="CBM_14"/>
    <property type="match status" value="1"/>
</dbReference>
<protein>
    <recommendedName>
        <fullName evidence="3">Chitin-binding type-2 domain-containing protein</fullName>
    </recommendedName>
</protein>
<dbReference type="InterPro" id="IPR036508">
    <property type="entry name" value="Chitin-bd_dom_sf"/>
</dbReference>